<evidence type="ECO:0000256" key="2">
    <source>
        <dbReference type="ARBA" id="ARBA00022448"/>
    </source>
</evidence>
<organism evidence="4 5">
    <name type="scientific">Ferroplasma acidiphilum</name>
    <dbReference type="NCBI Taxonomy" id="74969"/>
    <lineage>
        <taxon>Archaea</taxon>
        <taxon>Methanobacteriati</taxon>
        <taxon>Thermoplasmatota</taxon>
        <taxon>Thermoplasmata</taxon>
        <taxon>Thermoplasmatales</taxon>
        <taxon>Ferroplasmaceae</taxon>
        <taxon>Ferroplasma</taxon>
    </lineage>
</organism>
<dbReference type="OrthoDB" id="4272at2157"/>
<accession>A0A1V0N6A8</accession>
<protein>
    <submittedName>
        <fullName evidence="4">A-type ATP synthase subunit C</fullName>
    </submittedName>
</protein>
<dbReference type="KEGG" id="fai:FAD_1823"/>
<keyword evidence="3" id="KW-0406">Ion transport</keyword>
<dbReference type="Pfam" id="PF01992">
    <property type="entry name" value="vATP-synt_AC39"/>
    <property type="match status" value="1"/>
</dbReference>
<evidence type="ECO:0000313" key="4">
    <source>
        <dbReference type="EMBL" id="ARD85662.1"/>
    </source>
</evidence>
<dbReference type="InterPro" id="IPR050873">
    <property type="entry name" value="V-ATPase_V0D/AC39_subunit"/>
</dbReference>
<comment type="similarity">
    <text evidence="1">Belongs to the V-ATPase V0D/AC39 subunit family.</text>
</comment>
<dbReference type="AlphaFoldDB" id="A0A1V0N6A8"/>
<keyword evidence="5" id="KW-1185">Reference proteome</keyword>
<dbReference type="InterPro" id="IPR035067">
    <property type="entry name" value="V-type_ATPase_csu/dsu"/>
</dbReference>
<gene>
    <name evidence="4" type="primary">ntpC</name>
    <name evidence="4" type="ORF">FAD_1823</name>
</gene>
<reference evidence="4 5" key="1">
    <citation type="submission" date="2011-10" db="EMBL/GenBank/DDBJ databases">
        <title>Metabolic and evolutionary patterns in the extreme acidophile Ferroplasma acidiphilum.</title>
        <authorList>
            <person name="Golyshina O.V."/>
            <person name="Kozyavkin S.A."/>
            <person name="Tatusov R.L."/>
            <person name="Slesarev A.I."/>
            <person name="Golyshin P.N."/>
        </authorList>
    </citation>
    <scope>NUCLEOTIDE SEQUENCE [LARGE SCALE GENOMIC DNA]</scope>
    <source>
        <strain evidence="5">Y</strain>
    </source>
</reference>
<keyword evidence="2" id="KW-0813">Transport</keyword>
<dbReference type="PANTHER" id="PTHR38682:SF1">
    <property type="entry name" value="V-TYPE ATP SYNTHASE SUBUNIT C"/>
    <property type="match status" value="1"/>
</dbReference>
<dbReference type="Proteomes" id="UP000192050">
    <property type="component" value="Chromosome"/>
</dbReference>
<evidence type="ECO:0000313" key="5">
    <source>
        <dbReference type="Proteomes" id="UP000192050"/>
    </source>
</evidence>
<dbReference type="InterPro" id="IPR036079">
    <property type="entry name" value="ATPase_csu/dsu_sf"/>
</dbReference>
<dbReference type="STRING" id="74969.FAD_1823"/>
<evidence type="ECO:0000256" key="3">
    <source>
        <dbReference type="ARBA" id="ARBA00023065"/>
    </source>
</evidence>
<dbReference type="Gene3D" id="1.20.1690.10">
    <property type="entry name" value="V-type ATP synthase subunit C domain"/>
    <property type="match status" value="2"/>
</dbReference>
<evidence type="ECO:0000256" key="1">
    <source>
        <dbReference type="ARBA" id="ARBA00006709"/>
    </source>
</evidence>
<dbReference type="Gene3D" id="1.10.132.50">
    <property type="entry name" value="ATP synthase (C/AC39) subunit, domain 3"/>
    <property type="match status" value="1"/>
</dbReference>
<dbReference type="GO" id="GO:0046961">
    <property type="term" value="F:proton-transporting ATPase activity, rotational mechanism"/>
    <property type="evidence" value="ECO:0007669"/>
    <property type="project" value="InterPro"/>
</dbReference>
<dbReference type="PANTHER" id="PTHR38682">
    <property type="entry name" value="V-TYPE ATP SYNTHASE SUBUNIT C"/>
    <property type="match status" value="1"/>
</dbReference>
<name>A0A1V0N6A8_9ARCH</name>
<dbReference type="SUPFAM" id="SSF103486">
    <property type="entry name" value="V-type ATP synthase subunit C"/>
    <property type="match status" value="1"/>
</dbReference>
<dbReference type="GeneID" id="31677313"/>
<dbReference type="InterPro" id="IPR002843">
    <property type="entry name" value="ATPase_V0-cplx_csu/dsu"/>
</dbReference>
<proteinExistence type="inferred from homology"/>
<sequence>MVVPINTTYSGSYGRLKIHFNDYLSDSFVKSLLELDIKDIRLKLYETSYRDDIDKATTISNDDVDILITAINRHVINNAKIALFAVPPQIKSFMKSYVSKWDIESIKAIITSKVIHHDIKYNDSFIMSFRDIPMGIYAGNLKRDDFRAIMEKNDVDSVINYLLNYGFNYLLKELEEYKKTGDTSSLLSAMDYRYYNDLIKTALFYNGDEGQIIKYVKTVVDLKNILTLAKAIELNVPFEKIENSIIDNGNFSRTALSDTFRSGSVIELLSLFKHFNIDEALDYYKENKNLSQFEIGMRKSLFHEFVPVMIRDTASLFIFAYILYAERERDNLRTIIIGKSYKLDNNTIERMLI</sequence>
<dbReference type="RefSeq" id="WP_081143109.1">
    <property type="nucleotide sequence ID" value="NZ_CP015363.1"/>
</dbReference>
<dbReference type="InterPro" id="IPR044911">
    <property type="entry name" value="V-type_ATPase_csu/dsu_dom_3"/>
</dbReference>
<dbReference type="EMBL" id="CP015363">
    <property type="protein sequence ID" value="ARD85662.1"/>
    <property type="molecule type" value="Genomic_DNA"/>
</dbReference>